<dbReference type="AlphaFoldDB" id="A0A7S2YMF7"/>
<dbReference type="GO" id="GO:0004674">
    <property type="term" value="F:protein serine/threonine kinase activity"/>
    <property type="evidence" value="ECO:0007669"/>
    <property type="project" value="TreeGrafter"/>
</dbReference>
<dbReference type="SUPFAM" id="SSF56112">
    <property type="entry name" value="Protein kinase-like (PK-like)"/>
    <property type="match status" value="1"/>
</dbReference>
<dbReference type="Pfam" id="PF00069">
    <property type="entry name" value="Pkinase"/>
    <property type="match status" value="1"/>
</dbReference>
<proteinExistence type="predicted"/>
<dbReference type="InterPro" id="IPR051681">
    <property type="entry name" value="Ser/Thr_Kinases-Pseudokinases"/>
</dbReference>
<dbReference type="SMART" id="SM00220">
    <property type="entry name" value="S_TKc"/>
    <property type="match status" value="1"/>
</dbReference>
<organism evidence="2">
    <name type="scientific">Entomoneis paludosa</name>
    <dbReference type="NCBI Taxonomy" id="265537"/>
    <lineage>
        <taxon>Eukaryota</taxon>
        <taxon>Sar</taxon>
        <taxon>Stramenopiles</taxon>
        <taxon>Ochrophyta</taxon>
        <taxon>Bacillariophyta</taxon>
        <taxon>Bacillariophyceae</taxon>
        <taxon>Bacillariophycidae</taxon>
        <taxon>Entomoneidaceae</taxon>
        <taxon>Entomoneis</taxon>
    </lineage>
</organism>
<evidence type="ECO:0000259" key="1">
    <source>
        <dbReference type="PROSITE" id="PS50011"/>
    </source>
</evidence>
<dbReference type="Gene3D" id="1.10.510.10">
    <property type="entry name" value="Transferase(Phosphotransferase) domain 1"/>
    <property type="match status" value="1"/>
</dbReference>
<name>A0A7S2YMF7_9STRA</name>
<dbReference type="EMBL" id="HBHT01032463">
    <property type="protein sequence ID" value="CAD9984747.1"/>
    <property type="molecule type" value="Transcribed_RNA"/>
</dbReference>
<dbReference type="PROSITE" id="PS50011">
    <property type="entry name" value="PROTEIN_KINASE_DOM"/>
    <property type="match status" value="1"/>
</dbReference>
<dbReference type="InterPro" id="IPR011009">
    <property type="entry name" value="Kinase-like_dom_sf"/>
</dbReference>
<feature type="domain" description="Protein kinase" evidence="1">
    <location>
        <begin position="1"/>
        <end position="271"/>
    </location>
</feature>
<sequence length="293" mass="33782">MNHGFWRDVWSRAPTWPDQDPMVLKTMRFEHNVTGRNFDRNRRDALVTERLTKSTWILNGYGFCGNTGVSEYAGGGDISAAIWKKSPLNPDYRIAIDMTTREQLIIGVQAAIGLAELHTFDDKDRPSVAHTDITPGQFVKVNDRFKLNDFNRARFIRVSKNHSLCSFAISKNPGKNRSPEEYTRHALLSEKIDLYSLGNIFYMLLQKQWPFQEENTKEAQRMVKHGYRPSFYEDVWNSTDPYTVALKTAMLRCHQQDPRDRPTASELAYFLKQKLDGLEPGLIASWGEPFASR</sequence>
<dbReference type="GO" id="GO:0005524">
    <property type="term" value="F:ATP binding"/>
    <property type="evidence" value="ECO:0007669"/>
    <property type="project" value="InterPro"/>
</dbReference>
<reference evidence="2" key="1">
    <citation type="submission" date="2021-01" db="EMBL/GenBank/DDBJ databases">
        <authorList>
            <person name="Corre E."/>
            <person name="Pelletier E."/>
            <person name="Niang G."/>
            <person name="Scheremetjew M."/>
            <person name="Finn R."/>
            <person name="Kale V."/>
            <person name="Holt S."/>
            <person name="Cochrane G."/>
            <person name="Meng A."/>
            <person name="Brown T."/>
            <person name="Cohen L."/>
        </authorList>
    </citation>
    <scope>NUCLEOTIDE SEQUENCE</scope>
    <source>
        <strain evidence="2">CCMP125</strain>
    </source>
</reference>
<gene>
    <name evidence="2" type="ORF">APAL1065_LOCUS21814</name>
</gene>
<dbReference type="PANTHER" id="PTHR44329:SF214">
    <property type="entry name" value="PROTEIN KINASE DOMAIN-CONTAINING PROTEIN"/>
    <property type="match status" value="1"/>
</dbReference>
<dbReference type="PANTHER" id="PTHR44329">
    <property type="entry name" value="SERINE/THREONINE-PROTEIN KINASE TNNI3K-RELATED"/>
    <property type="match status" value="1"/>
</dbReference>
<accession>A0A7S2YMF7</accession>
<dbReference type="InterPro" id="IPR000719">
    <property type="entry name" value="Prot_kinase_dom"/>
</dbReference>
<evidence type="ECO:0000313" key="2">
    <source>
        <dbReference type="EMBL" id="CAD9984747.1"/>
    </source>
</evidence>
<protein>
    <recommendedName>
        <fullName evidence="1">Protein kinase domain-containing protein</fullName>
    </recommendedName>
</protein>